<dbReference type="Pfam" id="PF01243">
    <property type="entry name" value="PNPOx_N"/>
    <property type="match status" value="1"/>
</dbReference>
<proteinExistence type="predicted"/>
<sequence length="150" mass="16955">MGKPLTELTPEMVDILQGKTVVLLQAVEPESQTIYSTALSWVYAIDQQTIRYAIDHKSQFIRILEENPNIVLHFIGCESVFRVAGKAKLRAAKAEDVSINLALIEVKVEEVRDIIFFGGKITTDPAFIKTYDEKLIEKLDREVGQAIHRL</sequence>
<protein>
    <submittedName>
        <fullName evidence="2">Pyridoxamine 5'-phosphate oxidase</fullName>
    </submittedName>
</protein>
<accession>A0A1M4VJM4</accession>
<organism evidence="2 3">
    <name type="scientific">Seinonella peptonophila</name>
    <dbReference type="NCBI Taxonomy" id="112248"/>
    <lineage>
        <taxon>Bacteria</taxon>
        <taxon>Bacillati</taxon>
        <taxon>Bacillota</taxon>
        <taxon>Bacilli</taxon>
        <taxon>Bacillales</taxon>
        <taxon>Thermoactinomycetaceae</taxon>
        <taxon>Seinonella</taxon>
    </lineage>
</organism>
<dbReference type="AlphaFoldDB" id="A0A1M4VJM4"/>
<evidence type="ECO:0000313" key="2">
    <source>
        <dbReference type="EMBL" id="SHE69179.1"/>
    </source>
</evidence>
<dbReference type="Gene3D" id="2.30.110.10">
    <property type="entry name" value="Electron Transport, Fmn-binding Protein, Chain A"/>
    <property type="match status" value="1"/>
</dbReference>
<dbReference type="EMBL" id="FQVL01000002">
    <property type="protein sequence ID" value="SHE69179.1"/>
    <property type="molecule type" value="Genomic_DNA"/>
</dbReference>
<evidence type="ECO:0000313" key="3">
    <source>
        <dbReference type="Proteomes" id="UP000184476"/>
    </source>
</evidence>
<dbReference type="NCBIfam" id="NF005232">
    <property type="entry name" value="PRK06733.1"/>
    <property type="match status" value="1"/>
</dbReference>
<dbReference type="SUPFAM" id="SSF50475">
    <property type="entry name" value="FMN-binding split barrel"/>
    <property type="match status" value="1"/>
</dbReference>
<dbReference type="InterPro" id="IPR011576">
    <property type="entry name" value="Pyridox_Oxase_N"/>
</dbReference>
<dbReference type="OrthoDB" id="2381603at2"/>
<dbReference type="RefSeq" id="WP_073153972.1">
    <property type="nucleotide sequence ID" value="NZ_FQVL01000002.1"/>
</dbReference>
<evidence type="ECO:0000259" key="1">
    <source>
        <dbReference type="Pfam" id="PF01243"/>
    </source>
</evidence>
<keyword evidence="3" id="KW-1185">Reference proteome</keyword>
<name>A0A1M4VJM4_9BACL</name>
<dbReference type="STRING" id="112248.SAMN05444392_102395"/>
<dbReference type="InterPro" id="IPR012349">
    <property type="entry name" value="Split_barrel_FMN-bd"/>
</dbReference>
<reference evidence="2 3" key="1">
    <citation type="submission" date="2016-11" db="EMBL/GenBank/DDBJ databases">
        <authorList>
            <person name="Jaros S."/>
            <person name="Januszkiewicz K."/>
            <person name="Wedrychowicz H."/>
        </authorList>
    </citation>
    <scope>NUCLEOTIDE SEQUENCE [LARGE SCALE GENOMIC DNA]</scope>
    <source>
        <strain evidence="2 3">DSM 44666</strain>
    </source>
</reference>
<dbReference type="Proteomes" id="UP000184476">
    <property type="component" value="Unassembled WGS sequence"/>
</dbReference>
<gene>
    <name evidence="2" type="ORF">SAMN05444392_102395</name>
</gene>
<feature type="domain" description="Pyridoxamine 5'-phosphate oxidase N-terminal" evidence="1">
    <location>
        <begin position="8"/>
        <end position="112"/>
    </location>
</feature>